<gene>
    <name evidence="2" type="ORF">J2Z34_002771</name>
</gene>
<name>A0ABS4G6R1_9CLOT</name>
<dbReference type="SUPFAM" id="SSF51182">
    <property type="entry name" value="RmlC-like cupins"/>
    <property type="match status" value="1"/>
</dbReference>
<dbReference type="CDD" id="cd20290">
    <property type="entry name" value="cupin_Mj0764-like"/>
    <property type="match status" value="1"/>
</dbReference>
<dbReference type="Gene3D" id="2.60.120.10">
    <property type="entry name" value="Jelly Rolls"/>
    <property type="match status" value="1"/>
</dbReference>
<dbReference type="EMBL" id="JAGGKC010000026">
    <property type="protein sequence ID" value="MBP1920260.1"/>
    <property type="molecule type" value="Genomic_DNA"/>
</dbReference>
<reference evidence="2 3" key="1">
    <citation type="submission" date="2021-03" db="EMBL/GenBank/DDBJ databases">
        <title>Genomic Encyclopedia of Type Strains, Phase IV (KMG-IV): sequencing the most valuable type-strain genomes for metagenomic binning, comparative biology and taxonomic classification.</title>
        <authorList>
            <person name="Goeker M."/>
        </authorList>
    </citation>
    <scope>NUCLEOTIDE SEQUENCE [LARGE SCALE GENOMIC DNA]</scope>
    <source>
        <strain evidence="2 3">DSM 6139</strain>
    </source>
</reference>
<protein>
    <submittedName>
        <fullName evidence="2">Quercetin dioxygenase-like cupin family protein</fullName>
    </submittedName>
</protein>
<organism evidence="2 3">
    <name type="scientific">Youngiibacter multivorans</name>
    <dbReference type="NCBI Taxonomy" id="937251"/>
    <lineage>
        <taxon>Bacteria</taxon>
        <taxon>Bacillati</taxon>
        <taxon>Bacillota</taxon>
        <taxon>Clostridia</taxon>
        <taxon>Eubacteriales</taxon>
        <taxon>Clostridiaceae</taxon>
        <taxon>Youngiibacter</taxon>
    </lineage>
</organism>
<dbReference type="InterPro" id="IPR011051">
    <property type="entry name" value="RmlC_Cupin_sf"/>
</dbReference>
<evidence type="ECO:0000313" key="2">
    <source>
        <dbReference type="EMBL" id="MBP1920260.1"/>
    </source>
</evidence>
<proteinExistence type="predicted"/>
<keyword evidence="3" id="KW-1185">Reference proteome</keyword>
<accession>A0ABS4G6R1</accession>
<dbReference type="InterPro" id="IPR013096">
    <property type="entry name" value="Cupin_2"/>
</dbReference>
<dbReference type="RefSeq" id="WP_209460439.1">
    <property type="nucleotide sequence ID" value="NZ_JAGGKC010000026.1"/>
</dbReference>
<dbReference type="Pfam" id="PF07883">
    <property type="entry name" value="Cupin_2"/>
    <property type="match status" value="1"/>
</dbReference>
<evidence type="ECO:0000259" key="1">
    <source>
        <dbReference type="Pfam" id="PF07883"/>
    </source>
</evidence>
<sequence length="108" mass="11972">MIEKLYNFALGDEKKIEKIIDDDAALINHFVFPNGAGLPEHFSNSNVYMIIVSGTLSLQLGDQETHKYPAGSIVSIPNNIKMNVGNSDDEVLSMFVIKSPSPRLYKES</sequence>
<comment type="caution">
    <text evidence="2">The sequence shown here is derived from an EMBL/GenBank/DDBJ whole genome shotgun (WGS) entry which is preliminary data.</text>
</comment>
<feature type="domain" description="Cupin type-2" evidence="1">
    <location>
        <begin position="29"/>
        <end position="97"/>
    </location>
</feature>
<evidence type="ECO:0000313" key="3">
    <source>
        <dbReference type="Proteomes" id="UP001519271"/>
    </source>
</evidence>
<dbReference type="InterPro" id="IPR014710">
    <property type="entry name" value="RmlC-like_jellyroll"/>
</dbReference>
<dbReference type="Proteomes" id="UP001519271">
    <property type="component" value="Unassembled WGS sequence"/>
</dbReference>